<comment type="catalytic activity">
    <reaction evidence="1">
        <text>Hydrolyzes the link between N-acetylmuramoyl residues and L-amino acid residues in certain cell-wall glycopeptides.</text>
        <dbReference type="EC" id="3.5.1.28"/>
    </reaction>
</comment>
<dbReference type="EMBL" id="UINC01001216">
    <property type="protein sequence ID" value="SUZ74616.1"/>
    <property type="molecule type" value="Genomic_DNA"/>
</dbReference>
<keyword evidence="8" id="KW-0862">Zinc</keyword>
<evidence type="ECO:0000256" key="8">
    <source>
        <dbReference type="ARBA" id="ARBA00022833"/>
    </source>
</evidence>
<keyword evidence="7" id="KW-0378">Hydrolase</keyword>
<evidence type="ECO:0000313" key="13">
    <source>
        <dbReference type="EMBL" id="SUZ74616.1"/>
    </source>
</evidence>
<dbReference type="GO" id="GO:0071555">
    <property type="term" value="P:cell wall organization"/>
    <property type="evidence" value="ECO:0007669"/>
    <property type="project" value="UniProtKB-KW"/>
</dbReference>
<accession>A0A381Q5I8</accession>
<evidence type="ECO:0000256" key="6">
    <source>
        <dbReference type="ARBA" id="ARBA00022723"/>
    </source>
</evidence>
<dbReference type="InterPro" id="IPR002502">
    <property type="entry name" value="Amidase_domain"/>
</dbReference>
<keyword evidence="5" id="KW-0963">Cytoplasm</keyword>
<feature type="domain" description="N-acetylmuramoyl-L-alanine amidase" evidence="12">
    <location>
        <begin position="17"/>
        <end position="168"/>
    </location>
</feature>
<proteinExistence type="predicted"/>
<dbReference type="SMART" id="SM00644">
    <property type="entry name" value="Ami_2"/>
    <property type="match status" value="1"/>
</dbReference>
<evidence type="ECO:0000256" key="4">
    <source>
        <dbReference type="ARBA" id="ARBA00011901"/>
    </source>
</evidence>
<gene>
    <name evidence="13" type="ORF">METZ01_LOCUS27470</name>
</gene>
<comment type="subcellular location">
    <subcellularLocation>
        <location evidence="3">Cytoplasm</location>
    </subcellularLocation>
</comment>
<evidence type="ECO:0000256" key="7">
    <source>
        <dbReference type="ARBA" id="ARBA00022801"/>
    </source>
</evidence>
<name>A0A381Q5I8_9ZZZZ</name>
<evidence type="ECO:0000256" key="3">
    <source>
        <dbReference type="ARBA" id="ARBA00004496"/>
    </source>
</evidence>
<evidence type="ECO:0000259" key="12">
    <source>
        <dbReference type="SMART" id="SM00644"/>
    </source>
</evidence>
<reference evidence="13" key="1">
    <citation type="submission" date="2018-05" db="EMBL/GenBank/DDBJ databases">
        <authorList>
            <person name="Lanie J.A."/>
            <person name="Ng W.-L."/>
            <person name="Kazmierczak K.M."/>
            <person name="Andrzejewski T.M."/>
            <person name="Davidsen T.M."/>
            <person name="Wayne K.J."/>
            <person name="Tettelin H."/>
            <person name="Glass J.I."/>
            <person name="Rusch D."/>
            <person name="Podicherti R."/>
            <person name="Tsui H.-C.T."/>
            <person name="Winkler M.E."/>
        </authorList>
    </citation>
    <scope>NUCLEOTIDE SEQUENCE</scope>
</reference>
<dbReference type="PANTHER" id="PTHR30417:SF4">
    <property type="entry name" value="1,6-ANHYDRO-N-ACETYLMURAMYL-L-ALANINE AMIDASE AMPD"/>
    <property type="match status" value="1"/>
</dbReference>
<comment type="cofactor">
    <cofactor evidence="2">
        <name>Zn(2+)</name>
        <dbReference type="ChEBI" id="CHEBI:29105"/>
    </cofactor>
</comment>
<dbReference type="Pfam" id="PF01510">
    <property type="entry name" value="Amidase_2"/>
    <property type="match status" value="1"/>
</dbReference>
<evidence type="ECO:0000256" key="5">
    <source>
        <dbReference type="ARBA" id="ARBA00022490"/>
    </source>
</evidence>
<evidence type="ECO:0000256" key="1">
    <source>
        <dbReference type="ARBA" id="ARBA00001561"/>
    </source>
</evidence>
<dbReference type="Gene3D" id="3.40.80.10">
    <property type="entry name" value="Peptidoglycan recognition protein-like"/>
    <property type="match status" value="1"/>
</dbReference>
<evidence type="ECO:0000256" key="10">
    <source>
        <dbReference type="ARBA" id="ARBA00039257"/>
    </source>
</evidence>
<evidence type="ECO:0000256" key="9">
    <source>
        <dbReference type="ARBA" id="ARBA00023316"/>
    </source>
</evidence>
<dbReference type="PANTHER" id="PTHR30417">
    <property type="entry name" value="N-ACETYLMURAMOYL-L-ALANINE AMIDASE AMID"/>
    <property type="match status" value="1"/>
</dbReference>
<dbReference type="EC" id="3.5.1.28" evidence="4"/>
<dbReference type="GO" id="GO:0009253">
    <property type="term" value="P:peptidoglycan catabolic process"/>
    <property type="evidence" value="ECO:0007669"/>
    <property type="project" value="InterPro"/>
</dbReference>
<dbReference type="CDD" id="cd06583">
    <property type="entry name" value="PGRP"/>
    <property type="match status" value="1"/>
</dbReference>
<dbReference type="GO" id="GO:0005737">
    <property type="term" value="C:cytoplasm"/>
    <property type="evidence" value="ECO:0007669"/>
    <property type="project" value="UniProtKB-SubCell"/>
</dbReference>
<dbReference type="GO" id="GO:0008745">
    <property type="term" value="F:N-acetylmuramoyl-L-alanine amidase activity"/>
    <property type="evidence" value="ECO:0007669"/>
    <property type="project" value="UniProtKB-EC"/>
</dbReference>
<dbReference type="SUPFAM" id="SSF55846">
    <property type="entry name" value="N-acetylmuramoyl-L-alanine amidase-like"/>
    <property type="match status" value="1"/>
</dbReference>
<keyword evidence="9" id="KW-0961">Cell wall biogenesis/degradation</keyword>
<sequence length="190" mass="21120">MAVTIDHWLSRVTRKPSINCDDRPAHTEVTLVVIHSISLPAGVFGTNLVPAFFCNELNLADHPQLHSLEGMRVSPHVYITRRGLVTQFVPFNRRAWHAGASSFGSQLACNDFSIGIELEGTEHGEYTDSQYRKLIGVLVALIAKYPSISLSRIVGHQEIAPLRKKDPGAGFEWERIYAEVAGHSNQISNY</sequence>
<protein>
    <recommendedName>
        <fullName evidence="10">1,6-anhydro-N-acetylmuramyl-L-alanine amidase AmpD</fullName>
        <ecNumber evidence="4">3.5.1.28</ecNumber>
    </recommendedName>
    <alternativeName>
        <fullName evidence="11">N-acetylmuramoyl-L-alanine amidase</fullName>
    </alternativeName>
</protein>
<dbReference type="InterPro" id="IPR051206">
    <property type="entry name" value="NAMLAA_amidase_2"/>
</dbReference>
<organism evidence="13">
    <name type="scientific">marine metagenome</name>
    <dbReference type="NCBI Taxonomy" id="408172"/>
    <lineage>
        <taxon>unclassified sequences</taxon>
        <taxon>metagenomes</taxon>
        <taxon>ecological metagenomes</taxon>
    </lineage>
</organism>
<dbReference type="GO" id="GO:0009254">
    <property type="term" value="P:peptidoglycan turnover"/>
    <property type="evidence" value="ECO:0007669"/>
    <property type="project" value="TreeGrafter"/>
</dbReference>
<keyword evidence="6" id="KW-0479">Metal-binding</keyword>
<evidence type="ECO:0000256" key="2">
    <source>
        <dbReference type="ARBA" id="ARBA00001947"/>
    </source>
</evidence>
<evidence type="ECO:0000256" key="11">
    <source>
        <dbReference type="ARBA" id="ARBA00042615"/>
    </source>
</evidence>
<dbReference type="NCBIfam" id="NF008758">
    <property type="entry name" value="PRK11789.1"/>
    <property type="match status" value="1"/>
</dbReference>
<dbReference type="GO" id="GO:0046872">
    <property type="term" value="F:metal ion binding"/>
    <property type="evidence" value="ECO:0007669"/>
    <property type="project" value="UniProtKB-KW"/>
</dbReference>
<dbReference type="InterPro" id="IPR036505">
    <property type="entry name" value="Amidase/PGRP_sf"/>
</dbReference>
<dbReference type="AlphaFoldDB" id="A0A381Q5I8"/>